<accession>A0A183UC20</accession>
<organism evidence="3 4">
    <name type="scientific">Toxocara canis</name>
    <name type="common">Canine roundworm</name>
    <dbReference type="NCBI Taxonomy" id="6265"/>
    <lineage>
        <taxon>Eukaryota</taxon>
        <taxon>Metazoa</taxon>
        <taxon>Ecdysozoa</taxon>
        <taxon>Nematoda</taxon>
        <taxon>Chromadorea</taxon>
        <taxon>Rhabditida</taxon>
        <taxon>Spirurina</taxon>
        <taxon>Ascaridomorpha</taxon>
        <taxon>Ascaridoidea</taxon>
        <taxon>Toxocaridae</taxon>
        <taxon>Toxocara</taxon>
    </lineage>
</organism>
<feature type="compositionally biased region" description="Polar residues" evidence="1">
    <location>
        <begin position="177"/>
        <end position="188"/>
    </location>
</feature>
<feature type="region of interest" description="Disordered" evidence="1">
    <location>
        <begin position="1"/>
        <end position="188"/>
    </location>
</feature>
<feature type="compositionally biased region" description="Acidic residues" evidence="1">
    <location>
        <begin position="158"/>
        <end position="176"/>
    </location>
</feature>
<evidence type="ECO:0000256" key="1">
    <source>
        <dbReference type="SAM" id="MobiDB-lite"/>
    </source>
</evidence>
<dbReference type="WBParaSite" id="TCNE_0000604001-mRNA-1">
    <property type="protein sequence ID" value="TCNE_0000604001-mRNA-1"/>
    <property type="gene ID" value="TCNE_0000604001"/>
</dbReference>
<dbReference type="EMBL" id="UYWY01019429">
    <property type="protein sequence ID" value="VDM37318.1"/>
    <property type="molecule type" value="Genomic_DNA"/>
</dbReference>
<reference evidence="2 3" key="2">
    <citation type="submission" date="2018-11" db="EMBL/GenBank/DDBJ databases">
        <authorList>
            <consortium name="Pathogen Informatics"/>
        </authorList>
    </citation>
    <scope>NUCLEOTIDE SEQUENCE [LARGE SCALE GENOMIC DNA]</scope>
</reference>
<protein>
    <submittedName>
        <fullName evidence="4">AKAP7_NLS domain-containing protein</fullName>
    </submittedName>
</protein>
<feature type="compositionally biased region" description="Polar residues" evidence="1">
    <location>
        <begin position="71"/>
        <end position="80"/>
    </location>
</feature>
<feature type="compositionally biased region" description="Polar residues" evidence="1">
    <location>
        <begin position="128"/>
        <end position="141"/>
    </location>
</feature>
<proteinExistence type="predicted"/>
<evidence type="ECO:0000313" key="3">
    <source>
        <dbReference type="Proteomes" id="UP000050794"/>
    </source>
</evidence>
<gene>
    <name evidence="2" type="ORF">TCNE_LOCUS6040</name>
</gene>
<dbReference type="AlphaFoldDB" id="A0A183UC20"/>
<name>A0A183UC20_TOXCA</name>
<sequence length="273" mass="29949">MIPLHGKEKQVRRRSQKELLGCSKVSGGQQSSDVSSNKRVQQKANEEKHKAGGTKLRQQQINGIKEDESSIGENPGTTANEGEKQCLAGTESKVTEEPQGGIEPSVIPEKSHCNKSESCEPAPETDDPTQQSDIEQKQPQNEKAAKTVKEVLEQEDKSQEDEEQEEKSQEDDDETAGEQSGGITDSDKSTQLIAGQLLEIINRHNLFANALTHDQDVMLKGFFAGEVKFDEDVESAICLALNLAIDRAIGIGINEMQKEFLVQRSAAINTMFA</sequence>
<reference evidence="4" key="1">
    <citation type="submission" date="2016-06" db="UniProtKB">
        <authorList>
            <consortium name="WormBaseParasite"/>
        </authorList>
    </citation>
    <scope>IDENTIFICATION</scope>
</reference>
<feature type="compositionally biased region" description="Basic and acidic residues" evidence="1">
    <location>
        <begin position="109"/>
        <end position="118"/>
    </location>
</feature>
<dbReference type="Proteomes" id="UP000050794">
    <property type="component" value="Unassembled WGS sequence"/>
</dbReference>
<evidence type="ECO:0000313" key="2">
    <source>
        <dbReference type="EMBL" id="VDM37318.1"/>
    </source>
</evidence>
<evidence type="ECO:0000313" key="4">
    <source>
        <dbReference type="WBParaSite" id="TCNE_0000604001-mRNA-1"/>
    </source>
</evidence>
<keyword evidence="3" id="KW-1185">Reference proteome</keyword>
<feature type="compositionally biased region" description="Low complexity" evidence="1">
    <location>
        <begin position="23"/>
        <end position="35"/>
    </location>
</feature>
<feature type="compositionally biased region" description="Basic and acidic residues" evidence="1">
    <location>
        <begin position="143"/>
        <end position="157"/>
    </location>
</feature>